<dbReference type="OrthoDB" id="580845at2"/>
<dbReference type="PANTHER" id="PTHR43308:SF1">
    <property type="entry name" value="OUTER MEMBRANE PROTEIN ALPHA"/>
    <property type="match status" value="1"/>
</dbReference>
<dbReference type="EMBL" id="CP003620">
    <property type="protein sequence ID" value="AFZ12230.1"/>
    <property type="molecule type" value="Genomic_DNA"/>
</dbReference>
<dbReference type="InterPro" id="IPR007049">
    <property type="entry name" value="Carb-sel_porin_OprB"/>
</dbReference>
<protein>
    <submittedName>
        <fullName evidence="5">Cyanobacterial porin</fullName>
    </submittedName>
</protein>
<dbReference type="GO" id="GO:0015288">
    <property type="term" value="F:porin activity"/>
    <property type="evidence" value="ECO:0007669"/>
    <property type="project" value="InterPro"/>
</dbReference>
<dbReference type="Pfam" id="PF00395">
    <property type="entry name" value="SLH"/>
    <property type="match status" value="1"/>
</dbReference>
<evidence type="ECO:0000259" key="4">
    <source>
        <dbReference type="PROSITE" id="PS51272"/>
    </source>
</evidence>
<dbReference type="GO" id="GO:0016020">
    <property type="term" value="C:membrane"/>
    <property type="evidence" value="ECO:0007669"/>
    <property type="project" value="InterPro"/>
</dbReference>
<dbReference type="PATRIC" id="fig|1173022.3.peg.1445"/>
<keyword evidence="2" id="KW-0732">Signal</keyword>
<evidence type="ECO:0000313" key="5">
    <source>
        <dbReference type="EMBL" id="AFZ12230.1"/>
    </source>
</evidence>
<feature type="chain" id="PRO_5007231781" evidence="2">
    <location>
        <begin position="29"/>
        <end position="568"/>
    </location>
</feature>
<evidence type="ECO:0000256" key="3">
    <source>
        <dbReference type="SAM" id="MobiDB-lite"/>
    </source>
</evidence>
<dbReference type="InterPro" id="IPR001119">
    <property type="entry name" value="SLH_dom"/>
</dbReference>
<dbReference type="InterPro" id="IPR038673">
    <property type="entry name" value="OprB_sf"/>
</dbReference>
<dbReference type="PROSITE" id="PS51272">
    <property type="entry name" value="SLH"/>
    <property type="match status" value="1"/>
</dbReference>
<dbReference type="Gene3D" id="2.40.160.180">
    <property type="entry name" value="Carbohydrate-selective porin OprB"/>
    <property type="match status" value="1"/>
</dbReference>
<feature type="signal peptide" evidence="2">
    <location>
        <begin position="1"/>
        <end position="28"/>
    </location>
</feature>
<feature type="domain" description="SLH" evidence="4">
    <location>
        <begin position="104"/>
        <end position="168"/>
    </location>
</feature>
<name>K9VYI7_9CYAN</name>
<dbReference type="RefSeq" id="WP_015202352.1">
    <property type="nucleotide sequence ID" value="NC_019753.1"/>
</dbReference>
<dbReference type="NCBIfam" id="NF033921">
    <property type="entry name" value="por_somb"/>
    <property type="match status" value="1"/>
</dbReference>
<evidence type="ECO:0000313" key="6">
    <source>
        <dbReference type="Proteomes" id="UP000010472"/>
    </source>
</evidence>
<evidence type="ECO:0000256" key="2">
    <source>
        <dbReference type="RuleBase" id="RU363072"/>
    </source>
</evidence>
<feature type="region of interest" description="Disordered" evidence="3">
    <location>
        <begin position="65"/>
        <end position="100"/>
    </location>
</feature>
<organism evidence="5 6">
    <name type="scientific">Crinalium epipsammum PCC 9333</name>
    <dbReference type="NCBI Taxonomy" id="1173022"/>
    <lineage>
        <taxon>Bacteria</taxon>
        <taxon>Bacillati</taxon>
        <taxon>Cyanobacteriota</taxon>
        <taxon>Cyanophyceae</taxon>
        <taxon>Gomontiellales</taxon>
        <taxon>Gomontiellaceae</taxon>
        <taxon>Crinalium</taxon>
    </lineage>
</organism>
<dbReference type="InterPro" id="IPR051465">
    <property type="entry name" value="Cell_Envelope_Struct_Comp"/>
</dbReference>
<reference evidence="5 6" key="1">
    <citation type="submission" date="2012-06" db="EMBL/GenBank/DDBJ databases">
        <title>Finished chromosome of genome of Crinalium epipsammum PCC 9333.</title>
        <authorList>
            <consortium name="US DOE Joint Genome Institute"/>
            <person name="Gugger M."/>
            <person name="Coursin T."/>
            <person name="Rippka R."/>
            <person name="Tandeau De Marsac N."/>
            <person name="Huntemann M."/>
            <person name="Wei C.-L."/>
            <person name="Han J."/>
            <person name="Detter J.C."/>
            <person name="Han C."/>
            <person name="Tapia R."/>
            <person name="Davenport K."/>
            <person name="Daligault H."/>
            <person name="Erkkila T."/>
            <person name="Gu W."/>
            <person name="Munk A.C.C."/>
            <person name="Teshima H."/>
            <person name="Xu Y."/>
            <person name="Chain P."/>
            <person name="Chen A."/>
            <person name="Krypides N."/>
            <person name="Mavromatis K."/>
            <person name="Markowitz V."/>
            <person name="Szeto E."/>
            <person name="Ivanova N."/>
            <person name="Mikhailova N."/>
            <person name="Ovchinnikova G."/>
            <person name="Pagani I."/>
            <person name="Pati A."/>
            <person name="Goodwin L."/>
            <person name="Peters L."/>
            <person name="Pitluck S."/>
            <person name="Woyke T."/>
            <person name="Kerfeld C."/>
        </authorList>
    </citation>
    <scope>NUCLEOTIDE SEQUENCE [LARGE SCALE GENOMIC DNA]</scope>
    <source>
        <strain evidence="5 6">PCC 9333</strain>
    </source>
</reference>
<dbReference type="GO" id="GO:0008643">
    <property type="term" value="P:carbohydrate transport"/>
    <property type="evidence" value="ECO:0007669"/>
    <property type="project" value="InterPro"/>
</dbReference>
<dbReference type="HOGENOM" id="CLU_018575_1_0_3"/>
<gene>
    <name evidence="5" type="ORF">Cri9333_1333</name>
</gene>
<sequence length="568" mass="61071">MSKIWWDFLRVSLFFLGVTLVICDSATAQETVVELETAPTNQIHNIADKTNAAFNQDAVKSSLAEIPPIIPTDKPGDAKSSLRAGIAESSSDTDTDEAMSQVTNVSQLKDVQPGDWAYEAVRSLVEKYGVISGYPDGTFRGNSSMTRYEFAAGLKTILDRINQLVTANPNGISREDLATTQNLAEQFTLELALLRGRLDAATARIADLELTQFSRVTKLEGEVIFAGAGVIAGNNSNQTTLFGQRSRLNLQSSFNGRDLLTTRLQMEGFGSLTSNLTPEGELAFSGDTDSRAYIDALLYSFPIGQRTQAVLAGNANGADDFTNTVNPYFDGDGASGALSRFGTRNPIYYLVNGSGVGIQHKLSDKLEFSLGYLASAANNPPPDGGLFKGSYGAIAQVLFQPSQQSSIGLTYVNAYNNDLETGSTNANLVNQLNLPVVTNSYGIEASLQINPRFALGGWAGYTAARVINQGDANIWNWAVTLAFPDLGKKGNLGGIIVGMEPKVTGANSQLRNMGINDSDTSLHLEGFYQYQLTDNIVITPGLIWLTAPDHNSDNDDIVIGVVRTTFSF</sequence>
<comment type="similarity">
    <text evidence="1 2">Belongs to the OprB family.</text>
</comment>
<proteinExistence type="inferred from homology"/>
<dbReference type="STRING" id="1173022.Cri9333_1333"/>
<evidence type="ECO:0000256" key="1">
    <source>
        <dbReference type="ARBA" id="ARBA00008769"/>
    </source>
</evidence>
<dbReference type="Pfam" id="PF04966">
    <property type="entry name" value="OprB"/>
    <property type="match status" value="1"/>
</dbReference>
<dbReference type="AlphaFoldDB" id="K9VYI7"/>
<accession>K9VYI7</accession>
<dbReference type="Proteomes" id="UP000010472">
    <property type="component" value="Chromosome"/>
</dbReference>
<dbReference type="eggNOG" id="COG2067">
    <property type="taxonomic scope" value="Bacteria"/>
</dbReference>
<keyword evidence="6" id="KW-1185">Reference proteome</keyword>
<dbReference type="InterPro" id="IPR047684">
    <property type="entry name" value="Por_som-like"/>
</dbReference>
<dbReference type="KEGG" id="cep:Cri9333_1333"/>
<dbReference type="PANTHER" id="PTHR43308">
    <property type="entry name" value="OUTER MEMBRANE PROTEIN ALPHA-RELATED"/>
    <property type="match status" value="1"/>
</dbReference>